<dbReference type="PROSITE" id="PS50102">
    <property type="entry name" value="RRM"/>
    <property type="match status" value="1"/>
</dbReference>
<feature type="domain" description="RRM" evidence="3">
    <location>
        <begin position="67"/>
        <end position="139"/>
    </location>
</feature>
<dbReference type="PANTHER" id="PTHR23189">
    <property type="entry name" value="RNA RECOGNITION MOTIF-CONTAINING"/>
    <property type="match status" value="1"/>
</dbReference>
<dbReference type="Pfam" id="PF00076">
    <property type="entry name" value="RRM_1"/>
    <property type="match status" value="1"/>
</dbReference>
<accession>A0A2C6KRF4</accession>
<reference evidence="4 5" key="1">
    <citation type="journal article" date="2017" name="Int. J. Parasitol.">
        <title>The genome of the protozoan parasite Cystoisospora suis and a reverse vaccinology approach to identify vaccine candidates.</title>
        <authorList>
            <person name="Palmieri N."/>
            <person name="Shrestha A."/>
            <person name="Ruttkowski B."/>
            <person name="Beck T."/>
            <person name="Vogl C."/>
            <person name="Tomley F."/>
            <person name="Blake D.P."/>
            <person name="Joachim A."/>
        </authorList>
    </citation>
    <scope>NUCLEOTIDE SEQUENCE [LARGE SCALE GENOMIC DNA]</scope>
    <source>
        <strain evidence="4 5">Wien I</strain>
    </source>
</reference>
<dbReference type="InterPro" id="IPR000504">
    <property type="entry name" value="RRM_dom"/>
</dbReference>
<dbReference type="GeneID" id="94430513"/>
<dbReference type="InterPro" id="IPR035979">
    <property type="entry name" value="RBD_domain_sf"/>
</dbReference>
<comment type="caution">
    <text evidence="4">The sequence shown here is derived from an EMBL/GenBank/DDBJ whole genome shotgun (WGS) entry which is preliminary data.</text>
</comment>
<dbReference type="GO" id="GO:0003723">
    <property type="term" value="F:RNA binding"/>
    <property type="evidence" value="ECO:0007669"/>
    <property type="project" value="UniProtKB-UniRule"/>
</dbReference>
<dbReference type="EMBL" id="MIGC01003709">
    <property type="protein sequence ID" value="PHJ19025.1"/>
    <property type="molecule type" value="Genomic_DNA"/>
</dbReference>
<keyword evidence="1 2" id="KW-0694">RNA-binding</keyword>
<dbReference type="InterPro" id="IPR012677">
    <property type="entry name" value="Nucleotide-bd_a/b_plait_sf"/>
</dbReference>
<dbReference type="RefSeq" id="XP_067920727.1">
    <property type="nucleotide sequence ID" value="XM_068067302.1"/>
</dbReference>
<evidence type="ECO:0000259" key="3">
    <source>
        <dbReference type="PROSITE" id="PS50102"/>
    </source>
</evidence>
<dbReference type="OrthoDB" id="332077at2759"/>
<evidence type="ECO:0000256" key="2">
    <source>
        <dbReference type="PROSITE-ProRule" id="PRU00176"/>
    </source>
</evidence>
<gene>
    <name evidence="4" type="ORF">CSUI_007152</name>
</gene>
<dbReference type="SMART" id="SM00360">
    <property type="entry name" value="RRM"/>
    <property type="match status" value="1"/>
</dbReference>
<dbReference type="Proteomes" id="UP000221165">
    <property type="component" value="Unassembled WGS sequence"/>
</dbReference>
<dbReference type="Gene3D" id="3.30.70.330">
    <property type="match status" value="1"/>
</dbReference>
<evidence type="ECO:0000256" key="1">
    <source>
        <dbReference type="ARBA" id="ARBA00022884"/>
    </source>
</evidence>
<dbReference type="AlphaFoldDB" id="A0A2C6KRF4"/>
<feature type="non-terminal residue" evidence="4">
    <location>
        <position position="243"/>
    </location>
</feature>
<evidence type="ECO:0000313" key="4">
    <source>
        <dbReference type="EMBL" id="PHJ19025.1"/>
    </source>
</evidence>
<name>A0A2C6KRF4_9APIC</name>
<sequence>MAAPLQYTVHPFSSYGYAYGPSTTTAVPPAADYTWGATAAQYSQWQTPSAQTSPNLLDPEPDALQSRTLFFGRLPDDITEEKLRSICEQHGDIKRISVYPEKRMAFVEFFDLRHADAARELLRGTELLGKKIEVQFSAVKRPDKDGNTGTLYVRPSSAVHAANWTDPNTLEAYKSLFSKHGDLKKISVNRKRETLWTVNSVPVSLRAQSLFYTCRSRDFPLKNWESATDTMASRVTETLLGSS</sequence>
<dbReference type="SUPFAM" id="SSF54928">
    <property type="entry name" value="RNA-binding domain, RBD"/>
    <property type="match status" value="1"/>
</dbReference>
<protein>
    <submittedName>
        <fullName evidence="4">Rna recognition motif-containing protein</fullName>
    </submittedName>
</protein>
<proteinExistence type="predicted"/>
<evidence type="ECO:0000313" key="5">
    <source>
        <dbReference type="Proteomes" id="UP000221165"/>
    </source>
</evidence>
<organism evidence="4 5">
    <name type="scientific">Cystoisospora suis</name>
    <dbReference type="NCBI Taxonomy" id="483139"/>
    <lineage>
        <taxon>Eukaryota</taxon>
        <taxon>Sar</taxon>
        <taxon>Alveolata</taxon>
        <taxon>Apicomplexa</taxon>
        <taxon>Conoidasida</taxon>
        <taxon>Coccidia</taxon>
        <taxon>Eucoccidiorida</taxon>
        <taxon>Eimeriorina</taxon>
        <taxon>Sarcocystidae</taxon>
        <taxon>Cystoisospora</taxon>
    </lineage>
</organism>
<dbReference type="VEuPathDB" id="ToxoDB:CSUI_007152"/>
<dbReference type="CDD" id="cd00590">
    <property type="entry name" value="RRM_SF"/>
    <property type="match status" value="1"/>
</dbReference>
<keyword evidence="5" id="KW-1185">Reference proteome</keyword>